<protein>
    <submittedName>
        <fullName evidence="2">Uncharacterized protein</fullName>
    </submittedName>
</protein>
<evidence type="ECO:0000313" key="2">
    <source>
        <dbReference type="EMBL" id="SCX31746.1"/>
    </source>
</evidence>
<evidence type="ECO:0000313" key="3">
    <source>
        <dbReference type="Proteomes" id="UP000199707"/>
    </source>
</evidence>
<name>A0A1G4WXH8_9MYCO</name>
<organism evidence="2 3">
    <name type="scientific">Mycolicibacterium fluoranthenivorans</name>
    <dbReference type="NCBI Taxonomy" id="258505"/>
    <lineage>
        <taxon>Bacteria</taxon>
        <taxon>Bacillati</taxon>
        <taxon>Actinomycetota</taxon>
        <taxon>Actinomycetes</taxon>
        <taxon>Mycobacteriales</taxon>
        <taxon>Mycobacteriaceae</taxon>
        <taxon>Mycolicibacterium</taxon>
    </lineage>
</organism>
<sequence>MSACAKSVAQRLAPADAQMFWMSAKIPNDTFLVFGFDGVPADLDRALDDLVARAHTSPDLSQRIEDSSRWRYPSWVPCPADRARFTVHAPGERTWAGCLAAVSAVVDDQLDPRVTPWRLHLFTGIDGIPGTAGPGTVVALQITHALGGGGRTCAPAALMFGRVGDVPPVIPTRIAPLSLPWRSVQAARAYRELVHDTESGSVPAAAPPRPPLRTNAPPAGARAMRTLVRPRSSFCGGTVTVVALAGIAEALAAQLGELGEDVSTLGAEVTMTKAGARQAYNHFGTVGVGLFPELATAERRAAIAGELKARRARAAHPAMGAADRAFAATPAPLLRWGIGKFDPAVRSATVTGNTVMSSVNCGAADFGFGGSPVRVAAAFPGLSPMVGLTHCVTGVGDTIAISVFAAESAIGDIDTYLHRLESTFA</sequence>
<proteinExistence type="predicted"/>
<dbReference type="Proteomes" id="UP000199707">
    <property type="component" value="Unassembled WGS sequence"/>
</dbReference>
<reference evidence="3" key="1">
    <citation type="submission" date="2016-10" db="EMBL/GenBank/DDBJ databases">
        <authorList>
            <person name="Varghese N."/>
            <person name="Submissions S."/>
        </authorList>
    </citation>
    <scope>NUCLEOTIDE SEQUENCE [LARGE SCALE GENOMIC DNA]</scope>
    <source>
        <strain evidence="3">UNC267MFSha1.1M11</strain>
    </source>
</reference>
<dbReference type="RefSeq" id="WP_090363414.1">
    <property type="nucleotide sequence ID" value="NZ_FMUB01000014.1"/>
</dbReference>
<dbReference type="STRING" id="1502745.SAMN02799620_05403"/>
<evidence type="ECO:0000256" key="1">
    <source>
        <dbReference type="SAM" id="MobiDB-lite"/>
    </source>
</evidence>
<dbReference type="AlphaFoldDB" id="A0A1G4WXH8"/>
<accession>A0A1G4WXH8</accession>
<feature type="region of interest" description="Disordered" evidence="1">
    <location>
        <begin position="197"/>
        <end position="217"/>
    </location>
</feature>
<dbReference type="EMBL" id="FMUB01000014">
    <property type="protein sequence ID" value="SCX31746.1"/>
    <property type="molecule type" value="Genomic_DNA"/>
</dbReference>
<gene>
    <name evidence="2" type="ORF">SAMN02799620_05403</name>
</gene>